<proteinExistence type="inferred from homology"/>
<dbReference type="PANTHER" id="PTHR47416">
    <property type="entry name" value="BASIC-LEUCINE ZIPPER TRANSCRIPTION FACTOR F-RELATED"/>
    <property type="match status" value="1"/>
</dbReference>
<evidence type="ECO:0000256" key="5">
    <source>
        <dbReference type="ARBA" id="ARBA00022824"/>
    </source>
</evidence>
<protein>
    <recommendedName>
        <fullName evidence="16">BZIP domain-containing protein</fullName>
    </recommendedName>
</protein>
<evidence type="ECO:0000256" key="13">
    <source>
        <dbReference type="ARBA" id="ARBA00065888"/>
    </source>
</evidence>
<feature type="compositionally biased region" description="Polar residues" evidence="14">
    <location>
        <begin position="128"/>
        <end position="154"/>
    </location>
</feature>
<comment type="subunit">
    <text evidence="13">Interacts with BZIP28.</text>
</comment>
<evidence type="ECO:0000256" key="4">
    <source>
        <dbReference type="ARBA" id="ARBA00022692"/>
    </source>
</evidence>
<evidence type="ECO:0000256" key="10">
    <source>
        <dbReference type="ARBA" id="ARBA00023163"/>
    </source>
</evidence>
<comment type="caution">
    <text evidence="17">The sequence shown here is derived from an EMBL/GenBank/DDBJ whole genome shotgun (WGS) entry which is preliminary data.</text>
</comment>
<keyword evidence="12" id="KW-0539">Nucleus</keyword>
<dbReference type="Pfam" id="PF00170">
    <property type="entry name" value="bZIP_1"/>
    <property type="match status" value="1"/>
</dbReference>
<dbReference type="CDD" id="cd14704">
    <property type="entry name" value="bZIP_HY5-like"/>
    <property type="match status" value="1"/>
</dbReference>
<sequence length="767" mass="83584">MAQDPLVADPAPPPPSNPNLNNFSHDFDSLPIPPLDPQFFSCDAHLPSNDAFTSDLGLGFEDNCDFELTFDDLDNLYLPSETEDFLIPDAFDPVSSSLYSPSPAPFTNLASPESGSSTVSGNKCSDVSGFLNSPSRDNSPDWRSNILNIPSPESDNCGREISGEPVSSQGSGNCGSGVSEGFNSPSHSGNSDRDVSSNAFVNHKVKSEEIGKNCMSKRKKEPEEGNVESRTTKFRKSSATVEVADSQFSLNALNEEDDKRKARLMRNRESAQLSRQRKKHYVEELEDKVRCMHSTITDLNSKISYIMAENATLRQQLGGGGMCPPPPPPGMYPHHPAVAPMAYPFMPCTPFVMKPQGSQVPLVPIPRLKPHPTMSTSKVKKSEGKKTEGKTKKVASISLLGLIFFVLLFGGLVPIVHVNFGGLMNRVPGGSGYVSERFYDHHRGRVLTVNKHMNGSVENVGVGISEENIDGSNRIHHERGRLCGEEIEFGQKEPIKQPLPGFDEFIRLGNDSEPLVASLYVPRNDKLVKIDGNLIIHSVLASEKAKTSRAHPEVKNNYYALAIPKAGGNRGRHAPLYRNPPKRQKALTSGAADALKDHMKSTAADGKLQQWFREGLAGPMLSSGMCTEVFQFDVSPASASGAIIPASSVSNVTAEQHQNTTRVNKGKNRRILNNLPAPFSGTHNNNITEDHARRNLQKDKFQGNRSVSSMVVSVLVDPREGGEGEVVDGMIRPKSLSRIFVVVLLDSVKYVTYSCVLPRAGPHLVTA</sequence>
<keyword evidence="18" id="KW-1185">Reference proteome</keyword>
<accession>A0A8K0E2Y0</accession>
<dbReference type="Proteomes" id="UP000796880">
    <property type="component" value="Unassembled WGS sequence"/>
</dbReference>
<evidence type="ECO:0000256" key="9">
    <source>
        <dbReference type="ARBA" id="ARBA00023136"/>
    </source>
</evidence>
<evidence type="ECO:0000256" key="12">
    <source>
        <dbReference type="ARBA" id="ARBA00023242"/>
    </source>
</evidence>
<organism evidence="17 18">
    <name type="scientific">Rhamnella rubrinervis</name>
    <dbReference type="NCBI Taxonomy" id="2594499"/>
    <lineage>
        <taxon>Eukaryota</taxon>
        <taxon>Viridiplantae</taxon>
        <taxon>Streptophyta</taxon>
        <taxon>Embryophyta</taxon>
        <taxon>Tracheophyta</taxon>
        <taxon>Spermatophyta</taxon>
        <taxon>Magnoliopsida</taxon>
        <taxon>eudicotyledons</taxon>
        <taxon>Gunneridae</taxon>
        <taxon>Pentapetalae</taxon>
        <taxon>rosids</taxon>
        <taxon>fabids</taxon>
        <taxon>Rosales</taxon>
        <taxon>Rhamnaceae</taxon>
        <taxon>rhamnoid group</taxon>
        <taxon>Rhamneae</taxon>
        <taxon>Rhamnella</taxon>
    </lineage>
</organism>
<evidence type="ECO:0000313" key="18">
    <source>
        <dbReference type="Proteomes" id="UP000796880"/>
    </source>
</evidence>
<gene>
    <name evidence="17" type="ORF">FNV43_RR16091</name>
</gene>
<dbReference type="GO" id="GO:0005634">
    <property type="term" value="C:nucleus"/>
    <property type="evidence" value="ECO:0007669"/>
    <property type="project" value="UniProtKB-SubCell"/>
</dbReference>
<keyword evidence="4 15" id="KW-0812">Transmembrane</keyword>
<dbReference type="SUPFAM" id="SSF57959">
    <property type="entry name" value="Leucine zipper domain"/>
    <property type="match status" value="1"/>
</dbReference>
<feature type="transmembrane region" description="Helical" evidence="15">
    <location>
        <begin position="394"/>
        <end position="416"/>
    </location>
</feature>
<dbReference type="GO" id="GO:0003677">
    <property type="term" value="F:DNA binding"/>
    <property type="evidence" value="ECO:0007669"/>
    <property type="project" value="UniProtKB-KW"/>
</dbReference>
<evidence type="ECO:0000256" key="2">
    <source>
        <dbReference type="ARBA" id="ARBA00004389"/>
    </source>
</evidence>
<evidence type="ECO:0000256" key="11">
    <source>
        <dbReference type="ARBA" id="ARBA00023180"/>
    </source>
</evidence>
<evidence type="ECO:0000256" key="7">
    <source>
        <dbReference type="ARBA" id="ARBA00023015"/>
    </source>
</evidence>
<reference evidence="17" key="1">
    <citation type="submission" date="2020-03" db="EMBL/GenBank/DDBJ databases">
        <title>A high-quality chromosome-level genome assembly of a woody plant with both climbing and erect habits, Rhamnella rubrinervis.</title>
        <authorList>
            <person name="Lu Z."/>
            <person name="Yang Y."/>
            <person name="Zhu X."/>
            <person name="Sun Y."/>
        </authorList>
    </citation>
    <scope>NUCLEOTIDE SEQUENCE</scope>
    <source>
        <strain evidence="17">BYM</strain>
        <tissue evidence="17">Leaf</tissue>
    </source>
</reference>
<evidence type="ECO:0000256" key="8">
    <source>
        <dbReference type="ARBA" id="ARBA00023125"/>
    </source>
</evidence>
<comment type="similarity">
    <text evidence="3">Belongs to the bZIP family.</text>
</comment>
<dbReference type="InterPro" id="IPR004827">
    <property type="entry name" value="bZIP"/>
</dbReference>
<keyword evidence="7" id="KW-0805">Transcription regulation</keyword>
<dbReference type="OrthoDB" id="295274at2759"/>
<comment type="subcellular location">
    <subcellularLocation>
        <location evidence="2">Endoplasmic reticulum membrane</location>
        <topology evidence="2">Single-pass membrane protein</topology>
    </subcellularLocation>
    <subcellularLocation>
        <location evidence="1">Nucleus</location>
    </subcellularLocation>
</comment>
<keyword evidence="11" id="KW-0325">Glycoprotein</keyword>
<feature type="region of interest" description="Disordered" evidence="14">
    <location>
        <begin position="128"/>
        <end position="233"/>
    </location>
</feature>
<dbReference type="PANTHER" id="PTHR47416:SF3">
    <property type="entry name" value="BZIP TRANSCRIPTION FACTOR 17-RELATED"/>
    <property type="match status" value="1"/>
</dbReference>
<evidence type="ECO:0000256" key="14">
    <source>
        <dbReference type="SAM" id="MobiDB-lite"/>
    </source>
</evidence>
<dbReference type="GO" id="GO:0006950">
    <property type="term" value="P:response to stress"/>
    <property type="evidence" value="ECO:0007669"/>
    <property type="project" value="UniProtKB-ARBA"/>
</dbReference>
<evidence type="ECO:0000313" key="17">
    <source>
        <dbReference type="EMBL" id="KAF3442175.1"/>
    </source>
</evidence>
<dbReference type="FunFam" id="1.20.5.170:FF:000085">
    <property type="entry name" value="bZIP transcription factor 49"/>
    <property type="match status" value="1"/>
</dbReference>
<feature type="region of interest" description="Disordered" evidence="14">
    <location>
        <begin position="1"/>
        <end position="27"/>
    </location>
</feature>
<evidence type="ECO:0000256" key="1">
    <source>
        <dbReference type="ARBA" id="ARBA00004123"/>
    </source>
</evidence>
<keyword evidence="6 15" id="KW-1133">Transmembrane helix</keyword>
<dbReference type="InterPro" id="IPR046347">
    <property type="entry name" value="bZIP_sf"/>
</dbReference>
<feature type="region of interest" description="Disordered" evidence="14">
    <location>
        <begin position="365"/>
        <end position="388"/>
    </location>
</feature>
<evidence type="ECO:0000259" key="16">
    <source>
        <dbReference type="PROSITE" id="PS50217"/>
    </source>
</evidence>
<dbReference type="Gene3D" id="1.20.5.170">
    <property type="match status" value="1"/>
</dbReference>
<dbReference type="EMBL" id="VOIH02000007">
    <property type="protein sequence ID" value="KAF3442175.1"/>
    <property type="molecule type" value="Genomic_DNA"/>
</dbReference>
<dbReference type="PROSITE" id="PS50217">
    <property type="entry name" value="BZIP"/>
    <property type="match status" value="1"/>
</dbReference>
<keyword evidence="10" id="KW-0804">Transcription</keyword>
<keyword evidence="8" id="KW-0238">DNA-binding</keyword>
<evidence type="ECO:0000256" key="15">
    <source>
        <dbReference type="SAM" id="Phobius"/>
    </source>
</evidence>
<dbReference type="AlphaFoldDB" id="A0A8K0E2Y0"/>
<evidence type="ECO:0000256" key="6">
    <source>
        <dbReference type="ARBA" id="ARBA00022989"/>
    </source>
</evidence>
<dbReference type="SMART" id="SM00338">
    <property type="entry name" value="BRLZ"/>
    <property type="match status" value="1"/>
</dbReference>
<keyword evidence="5" id="KW-0256">Endoplasmic reticulum</keyword>
<feature type="domain" description="BZIP" evidence="16">
    <location>
        <begin position="257"/>
        <end position="317"/>
    </location>
</feature>
<name>A0A8K0E2Y0_9ROSA</name>
<keyword evidence="9 15" id="KW-0472">Membrane</keyword>
<dbReference type="GO" id="GO:0003700">
    <property type="term" value="F:DNA-binding transcription factor activity"/>
    <property type="evidence" value="ECO:0007669"/>
    <property type="project" value="InterPro"/>
</dbReference>
<dbReference type="GO" id="GO:0005789">
    <property type="term" value="C:endoplasmic reticulum membrane"/>
    <property type="evidence" value="ECO:0007669"/>
    <property type="project" value="UniProtKB-SubCell"/>
</dbReference>
<evidence type="ECO:0000256" key="3">
    <source>
        <dbReference type="ARBA" id="ARBA00007163"/>
    </source>
</evidence>